<reference evidence="1 2" key="1">
    <citation type="submission" date="2023-01" db="EMBL/GenBank/DDBJ databases">
        <title>Analysis of 21 Apiospora genomes using comparative genomics revels a genus with tremendous synthesis potential of carbohydrate active enzymes and secondary metabolites.</title>
        <authorList>
            <person name="Sorensen T."/>
        </authorList>
    </citation>
    <scope>NUCLEOTIDE SEQUENCE [LARGE SCALE GENOMIC DNA]</scope>
    <source>
        <strain evidence="1 2">CBS 114990</strain>
    </source>
</reference>
<gene>
    <name evidence="1" type="ORF">PG997_006089</name>
</gene>
<dbReference type="EMBL" id="JAQQWN010000005">
    <property type="protein sequence ID" value="KAK8084818.1"/>
    <property type="molecule type" value="Genomic_DNA"/>
</dbReference>
<dbReference type="Proteomes" id="UP001433268">
    <property type="component" value="Unassembled WGS sequence"/>
</dbReference>
<accession>A0ABR1WN11</accession>
<dbReference type="GeneID" id="92043464"/>
<proteinExistence type="predicted"/>
<evidence type="ECO:0000313" key="1">
    <source>
        <dbReference type="EMBL" id="KAK8084818.1"/>
    </source>
</evidence>
<name>A0ABR1WN11_9PEZI</name>
<organism evidence="1 2">
    <name type="scientific">Apiospora hydei</name>
    <dbReference type="NCBI Taxonomy" id="1337664"/>
    <lineage>
        <taxon>Eukaryota</taxon>
        <taxon>Fungi</taxon>
        <taxon>Dikarya</taxon>
        <taxon>Ascomycota</taxon>
        <taxon>Pezizomycotina</taxon>
        <taxon>Sordariomycetes</taxon>
        <taxon>Xylariomycetidae</taxon>
        <taxon>Amphisphaeriales</taxon>
        <taxon>Apiosporaceae</taxon>
        <taxon>Apiospora</taxon>
    </lineage>
</organism>
<keyword evidence="2" id="KW-1185">Reference proteome</keyword>
<sequence>MIYSTTENSLLVFNGLFQPSRAISLGRALEDDAIQEELPQSLSRAQVVAIPVQGFSQESDAPLPSQLPTRTYRKPILRWGSLEKDALTRVQGSRIVTRSRAQMASAAATKKKKKG</sequence>
<comment type="caution">
    <text evidence="1">The sequence shown here is derived from an EMBL/GenBank/DDBJ whole genome shotgun (WGS) entry which is preliminary data.</text>
</comment>
<evidence type="ECO:0000313" key="2">
    <source>
        <dbReference type="Proteomes" id="UP001433268"/>
    </source>
</evidence>
<dbReference type="RefSeq" id="XP_066669327.1">
    <property type="nucleotide sequence ID" value="XM_066810404.1"/>
</dbReference>
<protein>
    <submittedName>
        <fullName evidence="1">Uncharacterized protein</fullName>
    </submittedName>
</protein>